<reference evidence="3 4" key="1">
    <citation type="submission" date="2018-12" db="EMBL/GenBank/DDBJ databases">
        <authorList>
            <consortium name="Pathogen Informatics"/>
        </authorList>
    </citation>
    <scope>NUCLEOTIDE SEQUENCE [LARGE SCALE GENOMIC DNA]</scope>
    <source>
        <strain evidence="3 4">NCTC12742</strain>
    </source>
</reference>
<name>A0A3S4YRR8_9NEIS</name>
<dbReference type="KEGG" id="nwe:SAMEA3174300_1735"/>
<feature type="transmembrane region" description="Helical" evidence="1">
    <location>
        <begin position="240"/>
        <end position="262"/>
    </location>
</feature>
<feature type="transmembrane region" description="Helical" evidence="1">
    <location>
        <begin position="132"/>
        <end position="151"/>
    </location>
</feature>
<dbReference type="STRING" id="28091.SAMEA3174300_01735"/>
<dbReference type="PANTHER" id="PTHR38034">
    <property type="entry name" value="INNER MEMBRANE PROTEIN YPJD"/>
    <property type="match status" value="1"/>
</dbReference>
<gene>
    <name evidence="3" type="primary">ypjD</name>
    <name evidence="3" type="ORF">NCTC12742_01111</name>
</gene>
<feature type="transmembrane region" description="Helical" evidence="1">
    <location>
        <begin position="62"/>
        <end position="82"/>
    </location>
</feature>
<evidence type="ECO:0000256" key="1">
    <source>
        <dbReference type="SAM" id="Phobius"/>
    </source>
</evidence>
<accession>A0A3S4YRR8</accession>
<keyword evidence="1" id="KW-0812">Transmembrane</keyword>
<feature type="transmembrane region" description="Helical" evidence="1">
    <location>
        <begin position="35"/>
        <end position="56"/>
    </location>
</feature>
<dbReference type="InterPro" id="IPR002541">
    <property type="entry name" value="Cyt_c_assembly"/>
</dbReference>
<dbReference type="EMBL" id="LR134533">
    <property type="protein sequence ID" value="VEJ51233.1"/>
    <property type="molecule type" value="Genomic_DNA"/>
</dbReference>
<feature type="transmembrane region" description="Helical" evidence="1">
    <location>
        <begin position="94"/>
        <end position="112"/>
    </location>
</feature>
<dbReference type="PANTHER" id="PTHR38034:SF1">
    <property type="entry name" value="INNER MEMBRANE PROTEIN YPJD"/>
    <property type="match status" value="1"/>
</dbReference>
<feature type="transmembrane region" description="Helical" evidence="1">
    <location>
        <begin position="209"/>
        <end position="228"/>
    </location>
</feature>
<dbReference type="InterPro" id="IPR052372">
    <property type="entry name" value="YpjD/HemX"/>
</dbReference>
<dbReference type="OrthoDB" id="9780793at2"/>
<dbReference type="GO" id="GO:0020037">
    <property type="term" value="F:heme binding"/>
    <property type="evidence" value="ECO:0007669"/>
    <property type="project" value="InterPro"/>
</dbReference>
<keyword evidence="1" id="KW-0472">Membrane</keyword>
<evidence type="ECO:0000313" key="4">
    <source>
        <dbReference type="Proteomes" id="UP000272771"/>
    </source>
</evidence>
<dbReference type="RefSeq" id="WP_004284451.1">
    <property type="nucleotide sequence ID" value="NZ_CAUJRG010000010.1"/>
</dbReference>
<keyword evidence="1" id="KW-1133">Transmembrane helix</keyword>
<feature type="transmembrane region" description="Helical" evidence="1">
    <location>
        <begin position="6"/>
        <end position="23"/>
    </location>
</feature>
<organism evidence="3 4">
    <name type="scientific">Neisseria weaveri</name>
    <dbReference type="NCBI Taxonomy" id="28091"/>
    <lineage>
        <taxon>Bacteria</taxon>
        <taxon>Pseudomonadati</taxon>
        <taxon>Pseudomonadota</taxon>
        <taxon>Betaproteobacteria</taxon>
        <taxon>Neisseriales</taxon>
        <taxon>Neisseriaceae</taxon>
        <taxon>Neisseria</taxon>
    </lineage>
</organism>
<dbReference type="AlphaFoldDB" id="A0A3S4YRR8"/>
<evidence type="ECO:0000313" key="3">
    <source>
        <dbReference type="EMBL" id="VEJ51233.1"/>
    </source>
</evidence>
<sequence>MPIILICLTLVYAGLSAFVWVYHQKRNREEYPLKVEMSILAAAMLVHGAVLLLPVLQDKVVVMGFGYSVSVIVWLMLMMYWTGSFFYCLRGLQLLLYPCVTLALLLGAVFPGKFAGYQIHDWPFMLHIGSSLLSYSLFGIVTLIAVLILLLNHELHKRKFSPFVSFLPPLLSLEKLMFQGMWLGFLLLTYSVISGTFFAESIFGRPLTFTHKTVFGILSWFIYGSLLLKRSMISWRGKKAAVWTIIAFVVLMLAYSGSKFILEILV</sequence>
<protein>
    <submittedName>
        <fullName evidence="3">CcsA-like protein</fullName>
    </submittedName>
</protein>
<feature type="domain" description="Cytochrome c assembly protein" evidence="2">
    <location>
        <begin position="43"/>
        <end position="265"/>
    </location>
</feature>
<feature type="transmembrane region" description="Helical" evidence="1">
    <location>
        <begin position="182"/>
        <end position="203"/>
    </location>
</feature>
<dbReference type="Pfam" id="PF01578">
    <property type="entry name" value="Cytochrom_C_asm"/>
    <property type="match status" value="1"/>
</dbReference>
<keyword evidence="4" id="KW-1185">Reference proteome</keyword>
<dbReference type="GO" id="GO:0017004">
    <property type="term" value="P:cytochrome complex assembly"/>
    <property type="evidence" value="ECO:0007669"/>
    <property type="project" value="InterPro"/>
</dbReference>
<evidence type="ECO:0000259" key="2">
    <source>
        <dbReference type="Pfam" id="PF01578"/>
    </source>
</evidence>
<dbReference type="Proteomes" id="UP000272771">
    <property type="component" value="Chromosome"/>
</dbReference>
<proteinExistence type="predicted"/>